<evidence type="ECO:0000313" key="14">
    <source>
        <dbReference type="Proteomes" id="UP001241056"/>
    </source>
</evidence>
<evidence type="ECO:0000313" key="13">
    <source>
        <dbReference type="EMBL" id="MDM7857114.1"/>
    </source>
</evidence>
<evidence type="ECO:0000259" key="12">
    <source>
        <dbReference type="Pfam" id="PF01636"/>
    </source>
</evidence>
<comment type="catalytic activity">
    <reaction evidence="11">
        <text>L-seryl-[protein] + ATP = O-phospho-L-seryl-[protein] + ADP + H(+)</text>
        <dbReference type="Rhea" id="RHEA:17989"/>
        <dbReference type="Rhea" id="RHEA-COMP:9863"/>
        <dbReference type="Rhea" id="RHEA-COMP:11604"/>
        <dbReference type="ChEBI" id="CHEBI:15378"/>
        <dbReference type="ChEBI" id="CHEBI:29999"/>
        <dbReference type="ChEBI" id="CHEBI:30616"/>
        <dbReference type="ChEBI" id="CHEBI:83421"/>
        <dbReference type="ChEBI" id="CHEBI:456216"/>
        <dbReference type="EC" id="2.7.11.1"/>
    </reaction>
</comment>
<dbReference type="GO" id="GO:0004674">
    <property type="term" value="F:protein serine/threonine kinase activity"/>
    <property type="evidence" value="ECO:0007669"/>
    <property type="project" value="UniProtKB-KW"/>
</dbReference>
<comment type="function">
    <text evidence="11">A protein kinase that phosphorylates Ser and Thr residues. Probably acts to suppress the effects of stress linked to accumulation of reactive oxygen species. Probably involved in the extracytoplasmic stress response.</text>
</comment>
<keyword evidence="4 11" id="KW-0808">Transferase</keyword>
<keyword evidence="5 11" id="KW-0479">Metal-binding</keyword>
<sequence length="330" mass="38097">MSSHPYSVLTPERILDAVEAQGYRCDGRITVLNSFENRVFQLGIEDELPLIAKFYRPARWSYEQILEEHAFCAELTAAEWPVLAPLIDPEGQSAHRDGEFVFALFTRFGGHAPEPDNLNTIEVLGRSLGRLHAIGALSAFQHRPAINIEDYGVASREFLLSNDCLPQSLREAYDTLTRDILTIIDARFRDCKYTAIRIHADCHIGNILWRDDRAVVVDFDDCRMGPAVQDLWMLLSGDRQEQTEQLDALLEGYEMFHAFDDRELSLCESLRTLRMMHYAAWIARRWSDPAFPSAFSWFNTERYWAEHILALREQFAMLHEEPLSRPRGNF</sequence>
<keyword evidence="6 11" id="KW-0547">Nucleotide-binding</keyword>
<accession>A0ABT7SNL7</accession>
<dbReference type="InterPro" id="IPR011009">
    <property type="entry name" value="Kinase-like_dom_sf"/>
</dbReference>
<organism evidence="13 14">
    <name type="scientific">Thiopseudomonas acetoxidans</name>
    <dbReference type="NCBI Taxonomy" id="3041622"/>
    <lineage>
        <taxon>Bacteria</taxon>
        <taxon>Pseudomonadati</taxon>
        <taxon>Pseudomonadota</taxon>
        <taxon>Gammaproteobacteria</taxon>
        <taxon>Pseudomonadales</taxon>
        <taxon>Pseudomonadaceae</taxon>
        <taxon>Thiopseudomonas</taxon>
    </lineage>
</organism>
<proteinExistence type="inferred from homology"/>
<name>A0ABT7SNL7_9GAMM</name>
<evidence type="ECO:0000256" key="1">
    <source>
        <dbReference type="ARBA" id="ARBA00022490"/>
    </source>
</evidence>
<keyword evidence="2 11" id="KW-0723">Serine/threonine-protein kinase</keyword>
<evidence type="ECO:0000256" key="10">
    <source>
        <dbReference type="ARBA" id="ARBA00023016"/>
    </source>
</evidence>
<protein>
    <recommendedName>
        <fullName evidence="11">Stress response kinase A</fullName>
        <ecNumber evidence="11">2.7.11.1</ecNumber>
    </recommendedName>
    <alternativeName>
        <fullName evidence="11">Serine/threonine-protein kinase SrkA</fullName>
    </alternativeName>
</protein>
<dbReference type="PANTHER" id="PTHR39573:SF1">
    <property type="entry name" value="STRESS RESPONSE KINASE A"/>
    <property type="match status" value="1"/>
</dbReference>
<evidence type="ECO:0000256" key="4">
    <source>
        <dbReference type="ARBA" id="ARBA00022679"/>
    </source>
</evidence>
<comment type="catalytic activity">
    <reaction evidence="11">
        <text>L-threonyl-[protein] + ATP = O-phospho-L-threonyl-[protein] + ADP + H(+)</text>
        <dbReference type="Rhea" id="RHEA:46608"/>
        <dbReference type="Rhea" id="RHEA-COMP:11060"/>
        <dbReference type="Rhea" id="RHEA-COMP:11605"/>
        <dbReference type="ChEBI" id="CHEBI:15378"/>
        <dbReference type="ChEBI" id="CHEBI:30013"/>
        <dbReference type="ChEBI" id="CHEBI:30616"/>
        <dbReference type="ChEBI" id="CHEBI:61977"/>
        <dbReference type="ChEBI" id="CHEBI:456216"/>
        <dbReference type="EC" id="2.7.11.1"/>
    </reaction>
</comment>
<dbReference type="InterPro" id="IPR002575">
    <property type="entry name" value="Aminoglycoside_PTrfase"/>
</dbReference>
<dbReference type="NCBIfam" id="NF008738">
    <property type="entry name" value="PRK11768.1"/>
    <property type="match status" value="1"/>
</dbReference>
<evidence type="ECO:0000256" key="6">
    <source>
        <dbReference type="ARBA" id="ARBA00022741"/>
    </source>
</evidence>
<dbReference type="Gene3D" id="1.10.510.10">
    <property type="entry name" value="Transferase(Phosphotransferase) domain 1"/>
    <property type="match status" value="1"/>
</dbReference>
<keyword evidence="8 11" id="KW-0067">ATP-binding</keyword>
<reference evidence="13 14" key="1">
    <citation type="submission" date="2023-06" db="EMBL/GenBank/DDBJ databases">
        <title>Thiopseudomonas sp. CY1220 draft genome sequence.</title>
        <authorList>
            <person name="Zhao G."/>
            <person name="An M."/>
        </authorList>
    </citation>
    <scope>NUCLEOTIDE SEQUENCE [LARGE SCALE GENOMIC DNA]</scope>
    <source>
        <strain evidence="13 14">CY1220</strain>
    </source>
</reference>
<feature type="site" description="ATP" evidence="11">
    <location>
        <position position="34"/>
    </location>
</feature>
<evidence type="ECO:0000256" key="2">
    <source>
        <dbReference type="ARBA" id="ARBA00022527"/>
    </source>
</evidence>
<evidence type="ECO:0000256" key="3">
    <source>
        <dbReference type="ARBA" id="ARBA00022553"/>
    </source>
</evidence>
<dbReference type="EMBL" id="JAUCDY010000002">
    <property type="protein sequence ID" value="MDM7857114.1"/>
    <property type="molecule type" value="Genomic_DNA"/>
</dbReference>
<dbReference type="Pfam" id="PF01636">
    <property type="entry name" value="APH"/>
    <property type="match status" value="1"/>
</dbReference>
<keyword evidence="1 11" id="KW-0963">Cytoplasm</keyword>
<evidence type="ECO:0000256" key="11">
    <source>
        <dbReference type="HAMAP-Rule" id="MF_01497"/>
    </source>
</evidence>
<comment type="subunit">
    <text evidence="11">Monomer.</text>
</comment>
<keyword evidence="10 11" id="KW-0346">Stress response</keyword>
<keyword evidence="9 11" id="KW-0460">Magnesium</keyword>
<dbReference type="Gene3D" id="1.20.1270.170">
    <property type="match status" value="1"/>
</dbReference>
<dbReference type="Proteomes" id="UP001241056">
    <property type="component" value="Unassembled WGS sequence"/>
</dbReference>
<keyword evidence="3 11" id="KW-0597">Phosphoprotein</keyword>
<feature type="domain" description="Aminoglycoside phosphotransferase" evidence="12">
    <location>
        <begin position="30"/>
        <end position="261"/>
    </location>
</feature>
<comment type="similarity">
    <text evidence="11">Belongs to the SrkA/RdoA protein kinase family.</text>
</comment>
<evidence type="ECO:0000256" key="7">
    <source>
        <dbReference type="ARBA" id="ARBA00022777"/>
    </source>
</evidence>
<gene>
    <name evidence="11" type="primary">srkA</name>
    <name evidence="13" type="ORF">QEZ41_02300</name>
</gene>
<dbReference type="PANTHER" id="PTHR39573">
    <property type="entry name" value="STRESS RESPONSE KINASE A"/>
    <property type="match status" value="1"/>
</dbReference>
<comment type="cofactor">
    <cofactor evidence="11">
        <name>Mg(2+)</name>
        <dbReference type="ChEBI" id="CHEBI:18420"/>
    </cofactor>
</comment>
<evidence type="ECO:0000256" key="5">
    <source>
        <dbReference type="ARBA" id="ARBA00022723"/>
    </source>
</evidence>
<feature type="active site" evidence="11">
    <location>
        <position position="218"/>
    </location>
</feature>
<dbReference type="RefSeq" id="WP_289409766.1">
    <property type="nucleotide sequence ID" value="NZ_JAUCDY010000002.1"/>
</dbReference>
<dbReference type="InterPro" id="IPR032882">
    <property type="entry name" value="SrkA/RdoA"/>
</dbReference>
<dbReference type="Gene3D" id="3.30.200.70">
    <property type="match status" value="1"/>
</dbReference>
<evidence type="ECO:0000256" key="8">
    <source>
        <dbReference type="ARBA" id="ARBA00022840"/>
    </source>
</evidence>
<dbReference type="HAMAP" id="MF_01497">
    <property type="entry name" value="SrkA_kinase"/>
    <property type="match status" value="1"/>
</dbReference>
<evidence type="ECO:0000256" key="9">
    <source>
        <dbReference type="ARBA" id="ARBA00022842"/>
    </source>
</evidence>
<keyword evidence="7 11" id="KW-0418">Kinase</keyword>
<comment type="caution">
    <text evidence="13">The sequence shown here is derived from an EMBL/GenBank/DDBJ whole genome shotgun (WGS) entry which is preliminary data.</text>
</comment>
<feature type="binding site" evidence="11">
    <location>
        <position position="218"/>
    </location>
    <ligand>
        <name>Mg(2+)</name>
        <dbReference type="ChEBI" id="CHEBI:18420"/>
    </ligand>
</feature>
<feature type="binding site" evidence="11">
    <location>
        <position position="206"/>
    </location>
    <ligand>
        <name>Mg(2+)</name>
        <dbReference type="ChEBI" id="CHEBI:18420"/>
    </ligand>
</feature>
<dbReference type="SUPFAM" id="SSF56112">
    <property type="entry name" value="Protein kinase-like (PK-like)"/>
    <property type="match status" value="1"/>
</dbReference>
<feature type="active site" description="Proton acceptor" evidence="11">
    <location>
        <position position="201"/>
    </location>
</feature>
<keyword evidence="14" id="KW-1185">Reference proteome</keyword>
<dbReference type="EC" id="2.7.11.1" evidence="11"/>
<comment type="subcellular location">
    <subcellularLocation>
        <location evidence="11">Cytoplasm</location>
    </subcellularLocation>
</comment>